<name>A0A6J4IUX8_9ACTN</name>
<proteinExistence type="predicted"/>
<feature type="non-terminal residue" evidence="2">
    <location>
        <position position="58"/>
    </location>
</feature>
<reference evidence="2" key="1">
    <citation type="submission" date="2020-02" db="EMBL/GenBank/DDBJ databases">
        <authorList>
            <person name="Meier V. D."/>
        </authorList>
    </citation>
    <scope>NUCLEOTIDE SEQUENCE</scope>
    <source>
        <strain evidence="2">AVDCRST_MAG41</strain>
    </source>
</reference>
<gene>
    <name evidence="2" type="ORF">AVDCRST_MAG41-2389</name>
</gene>
<organism evidence="2">
    <name type="scientific">uncultured Mycobacteriales bacterium</name>
    <dbReference type="NCBI Taxonomy" id="581187"/>
    <lineage>
        <taxon>Bacteria</taxon>
        <taxon>Bacillati</taxon>
        <taxon>Actinomycetota</taxon>
        <taxon>Actinomycetes</taxon>
        <taxon>Mycobacteriales</taxon>
        <taxon>environmental samples</taxon>
    </lineage>
</organism>
<sequence length="58" mass="6120">WSQDPVPAAARSERSARSPRPSARAESAANCCRRTTRVPTASSTRRARPAGRSPGSVA</sequence>
<protein>
    <submittedName>
        <fullName evidence="2">Uncharacterized protein</fullName>
    </submittedName>
</protein>
<evidence type="ECO:0000256" key="1">
    <source>
        <dbReference type="SAM" id="MobiDB-lite"/>
    </source>
</evidence>
<dbReference type="EMBL" id="CADCTP010000222">
    <property type="protein sequence ID" value="CAA9261437.1"/>
    <property type="molecule type" value="Genomic_DNA"/>
</dbReference>
<dbReference type="AlphaFoldDB" id="A0A6J4IUX8"/>
<evidence type="ECO:0000313" key="2">
    <source>
        <dbReference type="EMBL" id="CAA9261437.1"/>
    </source>
</evidence>
<feature type="region of interest" description="Disordered" evidence="1">
    <location>
        <begin position="1"/>
        <end position="58"/>
    </location>
</feature>
<feature type="compositionally biased region" description="Low complexity" evidence="1">
    <location>
        <begin position="18"/>
        <end position="29"/>
    </location>
</feature>
<feature type="non-terminal residue" evidence="2">
    <location>
        <position position="1"/>
    </location>
</feature>
<accession>A0A6J4IUX8</accession>